<name>A0A1Y1K8Q9_PHOPY</name>
<sequence>MGPDNPIKEIGYEDLMKKFREMLAPQRKPVVSQHYFLGIAQKEHQSIAQFVATLRQSLSECEFYTTCECAKKISMWRCEMYRKRVWIYIPRSAAVKWIAASLG</sequence>
<organism evidence="1">
    <name type="scientific">Photinus pyralis</name>
    <name type="common">Common eastern firefly</name>
    <name type="synonym">Lampyris pyralis</name>
    <dbReference type="NCBI Taxonomy" id="7054"/>
    <lineage>
        <taxon>Eukaryota</taxon>
        <taxon>Metazoa</taxon>
        <taxon>Ecdysozoa</taxon>
        <taxon>Arthropoda</taxon>
        <taxon>Hexapoda</taxon>
        <taxon>Insecta</taxon>
        <taxon>Pterygota</taxon>
        <taxon>Neoptera</taxon>
        <taxon>Endopterygota</taxon>
        <taxon>Coleoptera</taxon>
        <taxon>Polyphaga</taxon>
        <taxon>Elateriformia</taxon>
        <taxon>Elateroidea</taxon>
        <taxon>Lampyridae</taxon>
        <taxon>Lampyrinae</taxon>
        <taxon>Photinus</taxon>
    </lineage>
</organism>
<proteinExistence type="predicted"/>
<evidence type="ECO:0000313" key="1">
    <source>
        <dbReference type="EMBL" id="JAV56818.1"/>
    </source>
</evidence>
<protein>
    <recommendedName>
        <fullName evidence="2">Retrotransposon gag domain-containing protein</fullName>
    </recommendedName>
</protein>
<evidence type="ECO:0008006" key="2">
    <source>
        <dbReference type="Google" id="ProtNLM"/>
    </source>
</evidence>
<reference evidence="1" key="1">
    <citation type="journal article" date="2016" name="Sci. Rep.">
        <title>Molecular characterization of firefly nuptial gifts: a multi-omics approach sheds light on postcopulatory sexual selection.</title>
        <authorList>
            <person name="Al-Wathiqui N."/>
            <person name="Fallon T.R."/>
            <person name="South A."/>
            <person name="Weng J.K."/>
            <person name="Lewis S.M."/>
        </authorList>
    </citation>
    <scope>NUCLEOTIDE SEQUENCE</scope>
</reference>
<dbReference type="AlphaFoldDB" id="A0A1Y1K8Q9"/>
<dbReference type="EMBL" id="GEZM01091556">
    <property type="protein sequence ID" value="JAV56818.1"/>
    <property type="molecule type" value="Transcribed_RNA"/>
</dbReference>
<accession>A0A1Y1K8Q9</accession>